<name>A0A4P6ZKP9_9LACO</name>
<dbReference type="AlphaFoldDB" id="A0A4P6ZKP9"/>
<dbReference type="EMBL" id="CP034726">
    <property type="protein sequence ID" value="QBP18365.1"/>
    <property type="molecule type" value="Genomic_DNA"/>
</dbReference>
<accession>A0A4P6ZKP9</accession>
<gene>
    <name evidence="1" type="ORF">ELX58_04265</name>
</gene>
<dbReference type="Proteomes" id="UP000294321">
    <property type="component" value="Chromosome"/>
</dbReference>
<reference evidence="2" key="1">
    <citation type="submission" date="2018-12" db="EMBL/GenBank/DDBJ databases">
        <title>A new species of lactobacillus.</title>
        <authorList>
            <person name="Jian Y."/>
            <person name="Xin L."/>
            <person name="Hong Z.J."/>
            <person name="Ming L.Z."/>
            <person name="Hong X.Z."/>
        </authorList>
    </citation>
    <scope>NUCLEOTIDE SEQUENCE [LARGE SCALE GENOMIC DNA]</scope>
    <source>
        <strain evidence="2">HSLZ-75</strain>
    </source>
</reference>
<sequence>MFKTMKVNRNFVEWLAEILPEYQHEDVSPLGDNINECLDSNARNFVVMFKSAACLKSYNIDLNNPKLLLRAYFHNLILVKIVPQGVKKLDQSA</sequence>
<dbReference type="RefSeq" id="WP_133441924.1">
    <property type="nucleotide sequence ID" value="NZ_CP034726.1"/>
</dbReference>
<keyword evidence="2" id="KW-1185">Reference proteome</keyword>
<evidence type="ECO:0000313" key="1">
    <source>
        <dbReference type="EMBL" id="QBP18365.1"/>
    </source>
</evidence>
<protein>
    <submittedName>
        <fullName evidence="1">Uncharacterized protein</fullName>
    </submittedName>
</protein>
<dbReference type="KEGG" id="lji:ELX58_04265"/>
<evidence type="ECO:0000313" key="2">
    <source>
        <dbReference type="Proteomes" id="UP000294321"/>
    </source>
</evidence>
<proteinExistence type="predicted"/>
<organism evidence="1 2">
    <name type="scientific">Acetilactobacillus jinshanensis</name>
    <dbReference type="NCBI Taxonomy" id="1720083"/>
    <lineage>
        <taxon>Bacteria</taxon>
        <taxon>Bacillati</taxon>
        <taxon>Bacillota</taxon>
        <taxon>Bacilli</taxon>
        <taxon>Lactobacillales</taxon>
        <taxon>Lactobacillaceae</taxon>
        <taxon>Acetilactobacillus</taxon>
    </lineage>
</organism>